<sequence length="105" mass="12064">MRSSTDTEETRYDAGDATSVKEKAKQVKIREERRLNGLRQTMSTADGRLWMWELLSTCRPFHVPFSGNASKDAFENGMHNIGLMLFAQLRASCKKEYDLMEQENA</sequence>
<keyword evidence="4" id="KW-1185">Reference proteome</keyword>
<feature type="domain" description="Bbp19-like phage" evidence="2">
    <location>
        <begin position="39"/>
        <end position="90"/>
    </location>
</feature>
<dbReference type="AlphaFoldDB" id="A0A1N6KPE3"/>
<dbReference type="RefSeq" id="WP_074298677.1">
    <property type="nucleotide sequence ID" value="NZ_FSRU01000002.1"/>
</dbReference>
<protein>
    <recommendedName>
        <fullName evidence="2">Bbp19-like phage domain-containing protein</fullName>
    </recommendedName>
</protein>
<dbReference type="OrthoDB" id="7271057at2"/>
<organism evidence="3 4">
    <name type="scientific">Paraburkholderia phenazinium</name>
    <dbReference type="NCBI Taxonomy" id="60549"/>
    <lineage>
        <taxon>Bacteria</taxon>
        <taxon>Pseudomonadati</taxon>
        <taxon>Pseudomonadota</taxon>
        <taxon>Betaproteobacteria</taxon>
        <taxon>Burkholderiales</taxon>
        <taxon>Burkholderiaceae</taxon>
        <taxon>Paraburkholderia</taxon>
    </lineage>
</organism>
<gene>
    <name evidence="3" type="ORF">SAMN05444165_4127</name>
</gene>
<evidence type="ECO:0000256" key="1">
    <source>
        <dbReference type="SAM" id="MobiDB-lite"/>
    </source>
</evidence>
<evidence type="ECO:0000313" key="3">
    <source>
        <dbReference type="EMBL" id="SIO58390.1"/>
    </source>
</evidence>
<feature type="region of interest" description="Disordered" evidence="1">
    <location>
        <begin position="1"/>
        <end position="25"/>
    </location>
</feature>
<reference evidence="3 4" key="1">
    <citation type="submission" date="2016-11" db="EMBL/GenBank/DDBJ databases">
        <authorList>
            <person name="Jaros S."/>
            <person name="Januszkiewicz K."/>
            <person name="Wedrychowicz H."/>
        </authorList>
    </citation>
    <scope>NUCLEOTIDE SEQUENCE [LARGE SCALE GENOMIC DNA]</scope>
    <source>
        <strain evidence="3 4">GAS95</strain>
    </source>
</reference>
<feature type="compositionally biased region" description="Basic and acidic residues" evidence="1">
    <location>
        <begin position="8"/>
        <end position="25"/>
    </location>
</feature>
<proteinExistence type="predicted"/>
<dbReference type="EMBL" id="FSRU01000002">
    <property type="protein sequence ID" value="SIO58390.1"/>
    <property type="molecule type" value="Genomic_DNA"/>
</dbReference>
<evidence type="ECO:0000259" key="2">
    <source>
        <dbReference type="Pfam" id="PF25181"/>
    </source>
</evidence>
<dbReference type="InterPro" id="IPR057447">
    <property type="entry name" value="Bbp19-like_phage"/>
</dbReference>
<name>A0A1N6KPE3_9BURK</name>
<accession>A0A1N6KPE3</accession>
<dbReference type="Proteomes" id="UP000185151">
    <property type="component" value="Unassembled WGS sequence"/>
</dbReference>
<evidence type="ECO:0000313" key="4">
    <source>
        <dbReference type="Proteomes" id="UP000185151"/>
    </source>
</evidence>
<dbReference type="Pfam" id="PF25181">
    <property type="entry name" value="Phage_Bbp19"/>
    <property type="match status" value="1"/>
</dbReference>